<dbReference type="InterPro" id="IPR017850">
    <property type="entry name" value="Alkaline_phosphatase_core_sf"/>
</dbReference>
<name>A0ABP8FBB9_9BACT</name>
<dbReference type="Pfam" id="PF00884">
    <property type="entry name" value="Sulfatase"/>
    <property type="match status" value="1"/>
</dbReference>
<dbReference type="EMBL" id="BAABFN010000001">
    <property type="protein sequence ID" value="GAA4299742.1"/>
    <property type="molecule type" value="Genomic_DNA"/>
</dbReference>
<evidence type="ECO:0000256" key="2">
    <source>
        <dbReference type="ARBA" id="ARBA00022801"/>
    </source>
</evidence>
<evidence type="ECO:0000256" key="1">
    <source>
        <dbReference type="ARBA" id="ARBA00008779"/>
    </source>
</evidence>
<dbReference type="Proteomes" id="UP001501207">
    <property type="component" value="Unassembled WGS sequence"/>
</dbReference>
<comment type="similarity">
    <text evidence="1">Belongs to the sulfatase family.</text>
</comment>
<dbReference type="PANTHER" id="PTHR42693:SF53">
    <property type="entry name" value="ENDO-4-O-SULFATASE"/>
    <property type="match status" value="1"/>
</dbReference>
<dbReference type="SUPFAM" id="SSF53649">
    <property type="entry name" value="Alkaline phosphatase-like"/>
    <property type="match status" value="1"/>
</dbReference>
<keyword evidence="5" id="KW-1185">Reference proteome</keyword>
<dbReference type="InterPro" id="IPR050738">
    <property type="entry name" value="Sulfatase"/>
</dbReference>
<keyword evidence="2" id="KW-0378">Hydrolase</keyword>
<evidence type="ECO:0000313" key="4">
    <source>
        <dbReference type="EMBL" id="GAA4299742.1"/>
    </source>
</evidence>
<evidence type="ECO:0000259" key="3">
    <source>
        <dbReference type="Pfam" id="PF00884"/>
    </source>
</evidence>
<organism evidence="4 5">
    <name type="scientific">Compostibacter hankyongensis</name>
    <dbReference type="NCBI Taxonomy" id="1007089"/>
    <lineage>
        <taxon>Bacteria</taxon>
        <taxon>Pseudomonadati</taxon>
        <taxon>Bacteroidota</taxon>
        <taxon>Chitinophagia</taxon>
        <taxon>Chitinophagales</taxon>
        <taxon>Chitinophagaceae</taxon>
        <taxon>Compostibacter</taxon>
    </lineage>
</organism>
<gene>
    <name evidence="4" type="ORF">GCM10023143_00250</name>
</gene>
<dbReference type="Gene3D" id="3.40.720.10">
    <property type="entry name" value="Alkaline Phosphatase, subunit A"/>
    <property type="match status" value="1"/>
</dbReference>
<dbReference type="InterPro" id="IPR000917">
    <property type="entry name" value="Sulfatase_N"/>
</dbReference>
<reference evidence="5" key="1">
    <citation type="journal article" date="2019" name="Int. J. Syst. Evol. Microbiol.">
        <title>The Global Catalogue of Microorganisms (GCM) 10K type strain sequencing project: providing services to taxonomists for standard genome sequencing and annotation.</title>
        <authorList>
            <consortium name="The Broad Institute Genomics Platform"/>
            <consortium name="The Broad Institute Genome Sequencing Center for Infectious Disease"/>
            <person name="Wu L."/>
            <person name="Ma J."/>
        </authorList>
    </citation>
    <scope>NUCLEOTIDE SEQUENCE [LARGE SCALE GENOMIC DNA]</scope>
    <source>
        <strain evidence="5">JCM 17664</strain>
    </source>
</reference>
<feature type="domain" description="Sulfatase N-terminal" evidence="3">
    <location>
        <begin position="23"/>
        <end position="363"/>
    </location>
</feature>
<dbReference type="CDD" id="cd16033">
    <property type="entry name" value="sulfatase_like"/>
    <property type="match status" value="1"/>
</dbReference>
<accession>A0ABP8FBB9</accession>
<sequence length="481" mass="54782">MFLIGGIPGATLGQHVQERPDRPNILFIICDQFRYDCQGITNPVVKTPNLNRLTSQGMRFSNAFSPIPTCCPARQSLFSGKWPAQHKGLWNYDITLPVSLFNEHTWSEDLKGSGYSMGYVGKWHVSPEKTPLDFGYEDYVSDAQYQQWRKQQGISPAVPALNGNRWMGGRDPAALEQTHTHWLAENAIGLIKKYAGMGKPWHVVLSLSEPHLPCNPVQAFLNLYDAAKIKPWGNFPDSFVHKPYIQKQQLYNWGIENYTWKQWAVYVQHYYAMISQADSAIGMVLNTVHKMGLDENTVVIFTADHGDAGGSHGMIDKHYVMYEEEVHVPLIIKWKGVTEPGSHCDNFILNGLDLSATIPDLAGFQFTQSRGGSLVPLMSGKHPSGWRKFAFSNYNGQQFGLYVERMIRSSNLKYIWNLTDVDELYDLKRDPWEMNNLISTSQYQDSLKYLRAALYTHLKREGDPIINWVGEKQLLDGKKQE</sequence>
<evidence type="ECO:0000313" key="5">
    <source>
        <dbReference type="Proteomes" id="UP001501207"/>
    </source>
</evidence>
<comment type="caution">
    <text evidence="4">The sequence shown here is derived from an EMBL/GenBank/DDBJ whole genome shotgun (WGS) entry which is preliminary data.</text>
</comment>
<dbReference type="PANTHER" id="PTHR42693">
    <property type="entry name" value="ARYLSULFATASE FAMILY MEMBER"/>
    <property type="match status" value="1"/>
</dbReference>
<proteinExistence type="inferred from homology"/>
<protein>
    <submittedName>
        <fullName evidence="4">Sulfatase-like hydrolase/transferase</fullName>
    </submittedName>
</protein>